<feature type="transmembrane region" description="Helical" evidence="5">
    <location>
        <begin position="221"/>
        <end position="252"/>
    </location>
</feature>
<dbReference type="Pfam" id="PF04932">
    <property type="entry name" value="Wzy_C"/>
    <property type="match status" value="1"/>
</dbReference>
<evidence type="ECO:0000259" key="6">
    <source>
        <dbReference type="Pfam" id="PF04932"/>
    </source>
</evidence>
<feature type="transmembrane region" description="Helical" evidence="5">
    <location>
        <begin position="350"/>
        <end position="373"/>
    </location>
</feature>
<evidence type="ECO:0000256" key="1">
    <source>
        <dbReference type="ARBA" id="ARBA00004141"/>
    </source>
</evidence>
<evidence type="ECO:0000256" key="5">
    <source>
        <dbReference type="SAM" id="Phobius"/>
    </source>
</evidence>
<feature type="transmembrane region" description="Helical" evidence="5">
    <location>
        <begin position="316"/>
        <end position="338"/>
    </location>
</feature>
<dbReference type="PANTHER" id="PTHR37422">
    <property type="entry name" value="TEICHURONIC ACID BIOSYNTHESIS PROTEIN TUAE"/>
    <property type="match status" value="1"/>
</dbReference>
<keyword evidence="3 5" id="KW-1133">Transmembrane helix</keyword>
<evidence type="ECO:0000256" key="4">
    <source>
        <dbReference type="ARBA" id="ARBA00023136"/>
    </source>
</evidence>
<feature type="transmembrane region" description="Helical" evidence="5">
    <location>
        <begin position="192"/>
        <end position="209"/>
    </location>
</feature>
<proteinExistence type="predicted"/>
<dbReference type="Proteomes" id="UP000595895">
    <property type="component" value="Chromosome"/>
</dbReference>
<dbReference type="AlphaFoldDB" id="A0A7T7MBX1"/>
<dbReference type="InterPro" id="IPR051533">
    <property type="entry name" value="WaaL-like"/>
</dbReference>
<keyword evidence="8" id="KW-1185">Reference proteome</keyword>
<keyword evidence="4 5" id="KW-0472">Membrane</keyword>
<dbReference type="KEGG" id="awe:JG540_04310"/>
<name>A0A7T7MBX1_9ACTO</name>
<dbReference type="RefSeq" id="WP_200277542.1">
    <property type="nucleotide sequence ID" value="NZ_CP066802.1"/>
</dbReference>
<evidence type="ECO:0000256" key="2">
    <source>
        <dbReference type="ARBA" id="ARBA00022692"/>
    </source>
</evidence>
<feature type="transmembrane region" description="Helical" evidence="5">
    <location>
        <begin position="45"/>
        <end position="64"/>
    </location>
</feature>
<feature type="transmembrane region" description="Helical" evidence="5">
    <location>
        <begin position="101"/>
        <end position="120"/>
    </location>
</feature>
<dbReference type="EMBL" id="CP066802">
    <property type="protein sequence ID" value="QQM68072.1"/>
    <property type="molecule type" value="Genomic_DNA"/>
</dbReference>
<feature type="transmembrane region" description="Helical" evidence="5">
    <location>
        <begin position="264"/>
        <end position="284"/>
    </location>
</feature>
<keyword evidence="2 5" id="KW-0812">Transmembrane</keyword>
<feature type="transmembrane region" description="Helical" evidence="5">
    <location>
        <begin position="132"/>
        <end position="151"/>
    </location>
</feature>
<keyword evidence="7" id="KW-0436">Ligase</keyword>
<dbReference type="PANTHER" id="PTHR37422:SF13">
    <property type="entry name" value="LIPOPOLYSACCHARIDE BIOSYNTHESIS PROTEIN PA4999-RELATED"/>
    <property type="match status" value="1"/>
</dbReference>
<accession>A0A7T7MBX1</accession>
<feature type="transmembrane region" description="Helical" evidence="5">
    <location>
        <begin position="76"/>
        <end position="95"/>
    </location>
</feature>
<evidence type="ECO:0000313" key="7">
    <source>
        <dbReference type="EMBL" id="QQM68072.1"/>
    </source>
</evidence>
<sequence>MSETLGPLRRLVPKSPPRLQLMPAMSTWAFFLTFAGQSVRNLVGWKAFGLIAAVSGILLLLVFLREGHRIKWRAVPTVIGLYVVLCALSILWSAYPAETALATMLMVATTAVGVLLACGMSLRQMTDALSRSLEAVLVLSLLLELYVALVLKHPLAPLYMRGWDHVPTSYYWVNGDLFNGGPIQGIVGNRNPLAFIALLTLLCLAVRWADRRVRPLGVVVWTSLSVLVLVLTSSVTVWVSTVVCVAVMGYLWLMRHVPVAARPYVVSGAVGVVVALAAACLGWYNQLIDLLGRSESMSVRWEIWKAVLTLWQEHTILGWGWIMYWVPWIPVFSTILIRPDGTPTMNAHNAYIEALFQTGVVGGALLVVIVCVLVHRSFRLAGRHLNSDASVVLPALLMTALVSQSFTESRLLSEGNWVVLCALGTWLGLHRLVEQSQAPGADHALTPARPARRSRFSLTRLRNLEKTPQPSQD</sequence>
<gene>
    <name evidence="7" type="ORF">JG540_04310</name>
</gene>
<evidence type="ECO:0000313" key="8">
    <source>
        <dbReference type="Proteomes" id="UP000595895"/>
    </source>
</evidence>
<protein>
    <submittedName>
        <fullName evidence="7">O-antigen ligase family protein</fullName>
    </submittedName>
</protein>
<reference evidence="7 8" key="1">
    <citation type="submission" date="2020-12" db="EMBL/GenBank/DDBJ databases">
        <authorList>
            <person name="Zhou J."/>
        </authorList>
    </citation>
    <scope>NUCLEOTIDE SEQUENCE [LARGE SCALE GENOMIC DNA]</scope>
    <source>
        <strain evidence="7 8">CCUG 61299</strain>
    </source>
</reference>
<feature type="domain" description="O-antigen ligase-related" evidence="6">
    <location>
        <begin position="224"/>
        <end position="367"/>
    </location>
</feature>
<dbReference type="GO" id="GO:0016874">
    <property type="term" value="F:ligase activity"/>
    <property type="evidence" value="ECO:0007669"/>
    <property type="project" value="UniProtKB-KW"/>
</dbReference>
<dbReference type="InterPro" id="IPR007016">
    <property type="entry name" value="O-antigen_ligase-rel_domated"/>
</dbReference>
<dbReference type="GO" id="GO:0016020">
    <property type="term" value="C:membrane"/>
    <property type="evidence" value="ECO:0007669"/>
    <property type="project" value="UniProtKB-SubCell"/>
</dbReference>
<comment type="subcellular location">
    <subcellularLocation>
        <location evidence="1">Membrane</location>
        <topology evidence="1">Multi-pass membrane protein</topology>
    </subcellularLocation>
</comment>
<organism evidence="7 8">
    <name type="scientific">Actinomyces weissii</name>
    <dbReference type="NCBI Taxonomy" id="675090"/>
    <lineage>
        <taxon>Bacteria</taxon>
        <taxon>Bacillati</taxon>
        <taxon>Actinomycetota</taxon>
        <taxon>Actinomycetes</taxon>
        <taxon>Actinomycetales</taxon>
        <taxon>Actinomycetaceae</taxon>
        <taxon>Actinomyces</taxon>
    </lineage>
</organism>
<evidence type="ECO:0000256" key="3">
    <source>
        <dbReference type="ARBA" id="ARBA00022989"/>
    </source>
</evidence>